<accession>A0A0A9C1V5</accession>
<evidence type="ECO:0000313" key="2">
    <source>
        <dbReference type="EMBL" id="JAD67380.1"/>
    </source>
</evidence>
<name>A0A0A9C1V5_ARUDO</name>
<evidence type="ECO:0000256" key="1">
    <source>
        <dbReference type="SAM" id="MobiDB-lite"/>
    </source>
</evidence>
<proteinExistence type="predicted"/>
<protein>
    <submittedName>
        <fullName evidence="2">Uncharacterized protein</fullName>
    </submittedName>
</protein>
<reference evidence="2" key="1">
    <citation type="submission" date="2014-09" db="EMBL/GenBank/DDBJ databases">
        <authorList>
            <person name="Magalhaes I.L.F."/>
            <person name="Oliveira U."/>
            <person name="Santos F.R."/>
            <person name="Vidigal T.H.D.A."/>
            <person name="Brescovit A.D."/>
            <person name="Santos A.J."/>
        </authorList>
    </citation>
    <scope>NUCLEOTIDE SEQUENCE</scope>
    <source>
        <tissue evidence="2">Shoot tissue taken approximately 20 cm above the soil surface</tissue>
    </source>
</reference>
<feature type="compositionally biased region" description="Basic and acidic residues" evidence="1">
    <location>
        <begin position="1"/>
        <end position="15"/>
    </location>
</feature>
<sequence>MRTERYDMGSPHSRDCGSSTVELLLIH</sequence>
<feature type="region of interest" description="Disordered" evidence="1">
    <location>
        <begin position="1"/>
        <end position="20"/>
    </location>
</feature>
<dbReference type="EMBL" id="GBRH01230515">
    <property type="protein sequence ID" value="JAD67380.1"/>
    <property type="molecule type" value="Transcribed_RNA"/>
</dbReference>
<dbReference type="AlphaFoldDB" id="A0A0A9C1V5"/>
<organism evidence="2">
    <name type="scientific">Arundo donax</name>
    <name type="common">Giant reed</name>
    <name type="synonym">Donax arundinaceus</name>
    <dbReference type="NCBI Taxonomy" id="35708"/>
    <lineage>
        <taxon>Eukaryota</taxon>
        <taxon>Viridiplantae</taxon>
        <taxon>Streptophyta</taxon>
        <taxon>Embryophyta</taxon>
        <taxon>Tracheophyta</taxon>
        <taxon>Spermatophyta</taxon>
        <taxon>Magnoliopsida</taxon>
        <taxon>Liliopsida</taxon>
        <taxon>Poales</taxon>
        <taxon>Poaceae</taxon>
        <taxon>PACMAD clade</taxon>
        <taxon>Arundinoideae</taxon>
        <taxon>Arundineae</taxon>
        <taxon>Arundo</taxon>
    </lineage>
</organism>
<reference evidence="2" key="2">
    <citation type="journal article" date="2015" name="Data Brief">
        <title>Shoot transcriptome of the giant reed, Arundo donax.</title>
        <authorList>
            <person name="Barrero R.A."/>
            <person name="Guerrero F.D."/>
            <person name="Moolhuijzen P."/>
            <person name="Goolsby J.A."/>
            <person name="Tidwell J."/>
            <person name="Bellgard S.E."/>
            <person name="Bellgard M.I."/>
        </authorList>
    </citation>
    <scope>NUCLEOTIDE SEQUENCE</scope>
    <source>
        <tissue evidence="2">Shoot tissue taken approximately 20 cm above the soil surface</tissue>
    </source>
</reference>